<name>A0A9X4BHC4_9GAMM</name>
<dbReference type="AlphaFoldDB" id="A0A9X4BHC4"/>
<dbReference type="SUPFAM" id="SSF55785">
    <property type="entry name" value="PYP-like sensor domain (PAS domain)"/>
    <property type="match status" value="1"/>
</dbReference>
<protein>
    <submittedName>
        <fullName evidence="2">Helix-turn-helix transcriptional regulator</fullName>
    </submittedName>
</protein>
<dbReference type="Proteomes" id="UP001139971">
    <property type="component" value="Unassembled WGS sequence"/>
</dbReference>
<dbReference type="InterPro" id="IPR001387">
    <property type="entry name" value="Cro/C1-type_HTH"/>
</dbReference>
<dbReference type="SMART" id="SM00530">
    <property type="entry name" value="HTH_XRE"/>
    <property type="match status" value="1"/>
</dbReference>
<feature type="domain" description="HTH cro/C1-type" evidence="1">
    <location>
        <begin position="18"/>
        <end position="72"/>
    </location>
</feature>
<accession>A0A9X4BHC4</accession>
<dbReference type="RefSeq" id="WP_263544995.1">
    <property type="nucleotide sequence ID" value="NZ_JAOVZO020000014.1"/>
</dbReference>
<dbReference type="Gene3D" id="1.10.260.40">
    <property type="entry name" value="lambda repressor-like DNA-binding domains"/>
    <property type="match status" value="1"/>
</dbReference>
<evidence type="ECO:0000313" key="3">
    <source>
        <dbReference type="Proteomes" id="UP001139971"/>
    </source>
</evidence>
<comment type="caution">
    <text evidence="2">The sequence shown here is derived from an EMBL/GenBank/DDBJ whole genome shotgun (WGS) entry which is preliminary data.</text>
</comment>
<dbReference type="EMBL" id="JAOVZO020000014">
    <property type="protein sequence ID" value="MDC8012671.1"/>
    <property type="molecule type" value="Genomic_DNA"/>
</dbReference>
<dbReference type="Pfam" id="PF13560">
    <property type="entry name" value="HTH_31"/>
    <property type="match status" value="1"/>
</dbReference>
<evidence type="ECO:0000313" key="2">
    <source>
        <dbReference type="EMBL" id="MDC8012671.1"/>
    </source>
</evidence>
<dbReference type="GO" id="GO:0003677">
    <property type="term" value="F:DNA binding"/>
    <property type="evidence" value="ECO:0007669"/>
    <property type="project" value="InterPro"/>
</dbReference>
<keyword evidence="3" id="KW-1185">Reference proteome</keyword>
<dbReference type="InterPro" id="IPR035965">
    <property type="entry name" value="PAS-like_dom_sf"/>
</dbReference>
<dbReference type="SUPFAM" id="SSF47413">
    <property type="entry name" value="lambda repressor-like DNA-binding domains"/>
    <property type="match status" value="1"/>
</dbReference>
<dbReference type="PROSITE" id="PS50943">
    <property type="entry name" value="HTH_CROC1"/>
    <property type="match status" value="1"/>
</dbReference>
<organism evidence="2 3">
    <name type="scientific">Tahibacter soli</name>
    <dbReference type="NCBI Taxonomy" id="2983605"/>
    <lineage>
        <taxon>Bacteria</taxon>
        <taxon>Pseudomonadati</taxon>
        <taxon>Pseudomonadota</taxon>
        <taxon>Gammaproteobacteria</taxon>
        <taxon>Lysobacterales</taxon>
        <taxon>Rhodanobacteraceae</taxon>
        <taxon>Tahibacter</taxon>
    </lineage>
</organism>
<gene>
    <name evidence="2" type="ORF">OD750_008930</name>
</gene>
<proteinExistence type="predicted"/>
<dbReference type="InterPro" id="IPR010982">
    <property type="entry name" value="Lambda_DNA-bd_dom_sf"/>
</dbReference>
<dbReference type="CDD" id="cd00093">
    <property type="entry name" value="HTH_XRE"/>
    <property type="match status" value="1"/>
</dbReference>
<sequence>MNTSVIACRDAAQLARSLRIWRMLRRIKQHHAGELLGVSQATISRWENGNLAPTPDEQTAIRELLHARLDSAADRELARMVDESTRAVHLVCDLTHRLLALSAQRERQCSIPRNDLIGRSLWRYASPEIVAAESTLADVGWFEAAPPAVEIRTGANTSTEVRILKSRMRWVRFRLSDGSYARLVETIALEPSADPPEQVGEAA</sequence>
<reference evidence="2" key="1">
    <citation type="submission" date="2023-02" db="EMBL/GenBank/DDBJ databases">
        <title>Tahibacter soli sp. nov. isolated from soil.</title>
        <authorList>
            <person name="Baek J.H."/>
            <person name="Lee J.K."/>
            <person name="Choi D.G."/>
            <person name="Jeon C.O."/>
        </authorList>
    </citation>
    <scope>NUCLEOTIDE SEQUENCE</scope>
    <source>
        <strain evidence="2">BL</strain>
    </source>
</reference>
<evidence type="ECO:0000259" key="1">
    <source>
        <dbReference type="PROSITE" id="PS50943"/>
    </source>
</evidence>